<sequence length="77" mass="8997">MSDKERVIREGNFDLGSKMSLKDSGRDESSLSDFSRDQETDILDDLTQVRNFCKIDISNPRSKTIPFHCESRRSYEY</sequence>
<accession>A0A8X6UVJ9</accession>
<proteinExistence type="predicted"/>
<dbReference type="EMBL" id="BMAW01086658">
    <property type="protein sequence ID" value="GFU48281.1"/>
    <property type="molecule type" value="Genomic_DNA"/>
</dbReference>
<evidence type="ECO:0000313" key="1">
    <source>
        <dbReference type="EMBL" id="GFU48281.1"/>
    </source>
</evidence>
<gene>
    <name evidence="1" type="ORF">NPIL_426911</name>
</gene>
<reference evidence="1" key="1">
    <citation type="submission" date="2020-08" db="EMBL/GenBank/DDBJ databases">
        <title>Multicomponent nature underlies the extraordinary mechanical properties of spider dragline silk.</title>
        <authorList>
            <person name="Kono N."/>
            <person name="Nakamura H."/>
            <person name="Mori M."/>
            <person name="Yoshida Y."/>
            <person name="Ohtoshi R."/>
            <person name="Malay A.D."/>
            <person name="Moran D.A.P."/>
            <person name="Tomita M."/>
            <person name="Numata K."/>
            <person name="Arakawa K."/>
        </authorList>
    </citation>
    <scope>NUCLEOTIDE SEQUENCE</scope>
</reference>
<dbReference type="Proteomes" id="UP000887013">
    <property type="component" value="Unassembled WGS sequence"/>
</dbReference>
<comment type="caution">
    <text evidence="1">The sequence shown here is derived from an EMBL/GenBank/DDBJ whole genome shotgun (WGS) entry which is preliminary data.</text>
</comment>
<keyword evidence="2" id="KW-1185">Reference proteome</keyword>
<protein>
    <submittedName>
        <fullName evidence="1">Uncharacterized protein</fullName>
    </submittedName>
</protein>
<organism evidence="1 2">
    <name type="scientific">Nephila pilipes</name>
    <name type="common">Giant wood spider</name>
    <name type="synonym">Nephila maculata</name>
    <dbReference type="NCBI Taxonomy" id="299642"/>
    <lineage>
        <taxon>Eukaryota</taxon>
        <taxon>Metazoa</taxon>
        <taxon>Ecdysozoa</taxon>
        <taxon>Arthropoda</taxon>
        <taxon>Chelicerata</taxon>
        <taxon>Arachnida</taxon>
        <taxon>Araneae</taxon>
        <taxon>Araneomorphae</taxon>
        <taxon>Entelegynae</taxon>
        <taxon>Araneoidea</taxon>
        <taxon>Nephilidae</taxon>
        <taxon>Nephila</taxon>
    </lineage>
</organism>
<dbReference type="AlphaFoldDB" id="A0A8X6UVJ9"/>
<evidence type="ECO:0000313" key="2">
    <source>
        <dbReference type="Proteomes" id="UP000887013"/>
    </source>
</evidence>
<name>A0A8X6UVJ9_NEPPI</name>